<evidence type="ECO:0000256" key="6">
    <source>
        <dbReference type="ARBA" id="ARBA00023002"/>
    </source>
</evidence>
<dbReference type="EMBL" id="JBHSXS010000003">
    <property type="protein sequence ID" value="MFC6879674.1"/>
    <property type="molecule type" value="Genomic_DNA"/>
</dbReference>
<dbReference type="CDD" id="cd06216">
    <property type="entry name" value="FNR_iron_sulfur_binding_2"/>
    <property type="match status" value="1"/>
</dbReference>
<evidence type="ECO:0000256" key="1">
    <source>
        <dbReference type="ARBA" id="ARBA00001974"/>
    </source>
</evidence>
<dbReference type="PANTHER" id="PTHR47354:SF6">
    <property type="entry name" value="NADH OXIDOREDUCTASE HCR"/>
    <property type="match status" value="1"/>
</dbReference>
<dbReference type="InterPro" id="IPR039261">
    <property type="entry name" value="FNR_nucleotide-bd"/>
</dbReference>
<feature type="domain" description="2Fe-2S ferredoxin-type" evidence="9">
    <location>
        <begin position="275"/>
        <end position="357"/>
    </location>
</feature>
<dbReference type="InterPro" id="IPR008333">
    <property type="entry name" value="Cbr1-like_FAD-bd_dom"/>
</dbReference>
<evidence type="ECO:0000313" key="11">
    <source>
        <dbReference type="EMBL" id="MFC6879674.1"/>
    </source>
</evidence>
<evidence type="ECO:0000256" key="8">
    <source>
        <dbReference type="ARBA" id="ARBA00023014"/>
    </source>
</evidence>
<dbReference type="InterPro" id="IPR036010">
    <property type="entry name" value="2Fe-2S_ferredoxin-like_sf"/>
</dbReference>
<dbReference type="PROSITE" id="PS51085">
    <property type="entry name" value="2FE2S_FER_2"/>
    <property type="match status" value="1"/>
</dbReference>
<keyword evidence="5" id="KW-0274">FAD</keyword>
<gene>
    <name evidence="11" type="ORF">ACFQKB_07840</name>
</gene>
<keyword evidence="7" id="KW-0408">Iron</keyword>
<organism evidence="11 12">
    <name type="scientific">Actinomadura yumaensis</name>
    <dbReference type="NCBI Taxonomy" id="111807"/>
    <lineage>
        <taxon>Bacteria</taxon>
        <taxon>Bacillati</taxon>
        <taxon>Actinomycetota</taxon>
        <taxon>Actinomycetes</taxon>
        <taxon>Streptosporangiales</taxon>
        <taxon>Thermomonosporaceae</taxon>
        <taxon>Actinomadura</taxon>
    </lineage>
</organism>
<dbReference type="Gene3D" id="3.10.20.30">
    <property type="match status" value="1"/>
</dbReference>
<dbReference type="Pfam" id="PF00970">
    <property type="entry name" value="FAD_binding_6"/>
    <property type="match status" value="1"/>
</dbReference>
<proteinExistence type="predicted"/>
<dbReference type="Gene3D" id="3.40.50.80">
    <property type="entry name" value="Nucleotide-binding domain of ferredoxin-NADP reductase (FNR) module"/>
    <property type="match status" value="1"/>
</dbReference>
<evidence type="ECO:0000256" key="4">
    <source>
        <dbReference type="ARBA" id="ARBA00022723"/>
    </source>
</evidence>
<dbReference type="SUPFAM" id="SSF63380">
    <property type="entry name" value="Riboflavin synthase domain-like"/>
    <property type="match status" value="1"/>
</dbReference>
<sequence>MINPLWSAADPRGRIEAVRHEAPGAATLVIRPGQAWRGHRPGQWVKIGIDIDGVRHWRTFSLSSPPRPDGRITVTVKAGPDGFVSRHLVHAVRPGTIVHLGAAEGDFVLPPDLPERLLFLTAGSGITPVMAILRALTERAADRTPTPIRPRAADRTPGVDRLPGAGRMPDVVLVHSARTPEDVIFGAELRALAERVPELRLYERHTGTDGRFKLAELADVCPDWAERDTWACGPSDLLDEIEAHWRTAEAGDRLRMERFRLALPAAGAEGEGGGGRVRFSASDIEVDADGSTPLLDAGEGAGALLPSGCRMGICYSCVGRLRSGRVRDLRTGEVHGEEGHVIQTCVSAAAGPVDIEL</sequence>
<name>A0ABW2CDT0_9ACTN</name>
<evidence type="ECO:0000259" key="9">
    <source>
        <dbReference type="PROSITE" id="PS51085"/>
    </source>
</evidence>
<dbReference type="InterPro" id="IPR001041">
    <property type="entry name" value="2Fe-2S_ferredoxin-type"/>
</dbReference>
<dbReference type="SUPFAM" id="SSF52343">
    <property type="entry name" value="Ferredoxin reductase-like, C-terminal NADP-linked domain"/>
    <property type="match status" value="1"/>
</dbReference>
<evidence type="ECO:0000256" key="2">
    <source>
        <dbReference type="ARBA" id="ARBA00022630"/>
    </source>
</evidence>
<reference evidence="12" key="1">
    <citation type="journal article" date="2019" name="Int. J. Syst. Evol. Microbiol.">
        <title>The Global Catalogue of Microorganisms (GCM) 10K type strain sequencing project: providing services to taxonomists for standard genome sequencing and annotation.</title>
        <authorList>
            <consortium name="The Broad Institute Genomics Platform"/>
            <consortium name="The Broad Institute Genome Sequencing Center for Infectious Disease"/>
            <person name="Wu L."/>
            <person name="Ma J."/>
        </authorList>
    </citation>
    <scope>NUCLEOTIDE SEQUENCE [LARGE SCALE GENOMIC DNA]</scope>
    <source>
        <strain evidence="12">JCM 3369</strain>
    </source>
</reference>
<accession>A0ABW2CDT0</accession>
<dbReference type="PANTHER" id="PTHR47354">
    <property type="entry name" value="NADH OXIDOREDUCTASE HCR"/>
    <property type="match status" value="1"/>
</dbReference>
<dbReference type="Proteomes" id="UP001596380">
    <property type="component" value="Unassembled WGS sequence"/>
</dbReference>
<dbReference type="InterPro" id="IPR001433">
    <property type="entry name" value="OxRdtase_FAD/NAD-bd"/>
</dbReference>
<keyword evidence="6" id="KW-0560">Oxidoreductase</keyword>
<keyword evidence="8" id="KW-0411">Iron-sulfur</keyword>
<dbReference type="Pfam" id="PF00111">
    <property type="entry name" value="Fer2"/>
    <property type="match status" value="1"/>
</dbReference>
<comment type="cofactor">
    <cofactor evidence="1">
        <name>FAD</name>
        <dbReference type="ChEBI" id="CHEBI:57692"/>
    </cofactor>
</comment>
<dbReference type="PROSITE" id="PS51384">
    <property type="entry name" value="FAD_FR"/>
    <property type="match status" value="1"/>
</dbReference>
<dbReference type="InterPro" id="IPR012675">
    <property type="entry name" value="Beta-grasp_dom_sf"/>
</dbReference>
<dbReference type="SUPFAM" id="SSF54292">
    <property type="entry name" value="2Fe-2S ferredoxin-like"/>
    <property type="match status" value="1"/>
</dbReference>
<dbReference type="InterPro" id="IPR017938">
    <property type="entry name" value="Riboflavin_synthase-like_b-brl"/>
</dbReference>
<dbReference type="InterPro" id="IPR017927">
    <property type="entry name" value="FAD-bd_FR_type"/>
</dbReference>
<dbReference type="InterPro" id="IPR050415">
    <property type="entry name" value="MRET"/>
</dbReference>
<dbReference type="Gene3D" id="2.40.30.10">
    <property type="entry name" value="Translation factors"/>
    <property type="match status" value="1"/>
</dbReference>
<evidence type="ECO:0000256" key="7">
    <source>
        <dbReference type="ARBA" id="ARBA00023004"/>
    </source>
</evidence>
<keyword evidence="12" id="KW-1185">Reference proteome</keyword>
<evidence type="ECO:0000259" key="10">
    <source>
        <dbReference type="PROSITE" id="PS51384"/>
    </source>
</evidence>
<dbReference type="Pfam" id="PF00175">
    <property type="entry name" value="NAD_binding_1"/>
    <property type="match status" value="1"/>
</dbReference>
<evidence type="ECO:0000313" key="12">
    <source>
        <dbReference type="Proteomes" id="UP001596380"/>
    </source>
</evidence>
<evidence type="ECO:0000256" key="5">
    <source>
        <dbReference type="ARBA" id="ARBA00022827"/>
    </source>
</evidence>
<dbReference type="RefSeq" id="WP_160821637.1">
    <property type="nucleotide sequence ID" value="NZ_JBHSXE010000001.1"/>
</dbReference>
<dbReference type="CDD" id="cd00207">
    <property type="entry name" value="fer2"/>
    <property type="match status" value="1"/>
</dbReference>
<keyword evidence="2" id="KW-0285">Flavoprotein</keyword>
<evidence type="ECO:0000256" key="3">
    <source>
        <dbReference type="ARBA" id="ARBA00022714"/>
    </source>
</evidence>
<keyword evidence="4" id="KW-0479">Metal-binding</keyword>
<feature type="domain" description="FAD-binding FR-type" evidence="10">
    <location>
        <begin position="8"/>
        <end position="110"/>
    </location>
</feature>
<comment type="caution">
    <text evidence="11">The sequence shown here is derived from an EMBL/GenBank/DDBJ whole genome shotgun (WGS) entry which is preliminary data.</text>
</comment>
<keyword evidence="3" id="KW-0001">2Fe-2S</keyword>
<protein>
    <submittedName>
        <fullName evidence="11">Ferredoxin reductase</fullName>
    </submittedName>
</protein>